<protein>
    <submittedName>
        <fullName evidence="1">Uncharacterized protein</fullName>
    </submittedName>
</protein>
<keyword evidence="2" id="KW-1185">Reference proteome</keyword>
<evidence type="ECO:0000313" key="1">
    <source>
        <dbReference type="EMBL" id="MEI5617645.1"/>
    </source>
</evidence>
<name>A0ABU8GWS9_9ACTN</name>
<feature type="non-terminal residue" evidence="1">
    <location>
        <position position="77"/>
    </location>
</feature>
<sequence>GILFLVGPYIIDQGREMESAFAKYFPDRTQKGLEISFQKLNVPANFARLGARAFETLQGEVQRSGSSIAESGMRVAT</sequence>
<dbReference type="Proteomes" id="UP001365781">
    <property type="component" value="Unassembled WGS sequence"/>
</dbReference>
<dbReference type="EMBL" id="JBBAYM010000893">
    <property type="protein sequence ID" value="MEI5617645.1"/>
    <property type="molecule type" value="Genomic_DNA"/>
</dbReference>
<evidence type="ECO:0000313" key="2">
    <source>
        <dbReference type="Proteomes" id="UP001365781"/>
    </source>
</evidence>
<comment type="caution">
    <text evidence="1">The sequence shown here is derived from an EMBL/GenBank/DDBJ whole genome shotgun (WGS) entry which is preliminary data.</text>
</comment>
<organism evidence="1 2">
    <name type="scientific">Streptomyces brasiliscabiei</name>
    <dbReference type="NCBI Taxonomy" id="2736302"/>
    <lineage>
        <taxon>Bacteria</taxon>
        <taxon>Bacillati</taxon>
        <taxon>Actinomycetota</taxon>
        <taxon>Actinomycetes</taxon>
        <taxon>Kitasatosporales</taxon>
        <taxon>Streptomycetaceae</taxon>
        <taxon>Streptomyces</taxon>
    </lineage>
</organism>
<dbReference type="RefSeq" id="WP_336559456.1">
    <property type="nucleotide sequence ID" value="NZ_JBBAYM010000893.1"/>
</dbReference>
<feature type="non-terminal residue" evidence="1">
    <location>
        <position position="1"/>
    </location>
</feature>
<accession>A0ABU8GWS9</accession>
<proteinExistence type="predicted"/>
<gene>
    <name evidence="1" type="ORF">WB403_52030</name>
</gene>
<reference evidence="1 2" key="1">
    <citation type="submission" date="2024-03" db="EMBL/GenBank/DDBJ databases">
        <title>First Report of Pectobacterium brasiliscabiei causing potato scab in china.</title>
        <authorList>
            <person name="Handique U."/>
        </authorList>
    </citation>
    <scope>NUCLEOTIDE SEQUENCE [LARGE SCALE GENOMIC DNA]</scope>
    <source>
        <strain evidence="1 2">ZRIMU1503</strain>
    </source>
</reference>